<organism evidence="1 2">
    <name type="scientific">Clostridium sulfidigenes</name>
    <dbReference type="NCBI Taxonomy" id="318464"/>
    <lineage>
        <taxon>Bacteria</taxon>
        <taxon>Bacillati</taxon>
        <taxon>Bacillota</taxon>
        <taxon>Clostridia</taxon>
        <taxon>Eubacteriales</taxon>
        <taxon>Clostridiaceae</taxon>
        <taxon>Clostridium</taxon>
    </lineage>
</organism>
<keyword evidence="2" id="KW-1185">Reference proteome</keyword>
<dbReference type="RefSeq" id="WP_035131034.1">
    <property type="nucleotide sequence ID" value="NZ_JPMD01000011.1"/>
</dbReference>
<protein>
    <recommendedName>
        <fullName evidence="3">DinB-like domain-containing protein</fullName>
    </recommendedName>
</protein>
<sequence>MDLKSWNDDIKELRKIILKPDKILESKSLALSLHSMVHLSIMSGIDKKTFEDELWEGLDENTFRTSQNQKGRTITYGIWHCTRIEDITMNLLVAGDKQIFNRENWQEKINSNITDTGNAMSEDDIMEFSKNINMEELKNYRIEVGRRTRDIVENLSTQDMKRNFDKHRLQRILDERAVLDVKASNWLIDFWGRKNVAGIILMPMTRHQVIHINESLSAKKKSKSKAL</sequence>
<dbReference type="EMBL" id="JPMD01000011">
    <property type="protein sequence ID" value="KEZ87503.1"/>
    <property type="molecule type" value="Genomic_DNA"/>
</dbReference>
<dbReference type="Proteomes" id="UP000028542">
    <property type="component" value="Unassembled WGS sequence"/>
</dbReference>
<evidence type="ECO:0000313" key="1">
    <source>
        <dbReference type="EMBL" id="KEZ87503.1"/>
    </source>
</evidence>
<reference evidence="1 2" key="1">
    <citation type="submission" date="2014-07" db="EMBL/GenBank/DDBJ databases">
        <title>Draft genome of Clostridium sulfidigenes 113A isolated from sediments associated with methane hydrate from Krishna Godavari basin.</title>
        <authorList>
            <person name="Honkalas V.S."/>
            <person name="Dabir A.P."/>
            <person name="Arora P."/>
            <person name="Dhakephalkar P.K."/>
        </authorList>
    </citation>
    <scope>NUCLEOTIDE SEQUENCE [LARGE SCALE GENOMIC DNA]</scope>
    <source>
        <strain evidence="1 2">113A</strain>
    </source>
</reference>
<name>A0A084JEW9_9CLOT</name>
<evidence type="ECO:0008006" key="3">
    <source>
        <dbReference type="Google" id="ProtNLM"/>
    </source>
</evidence>
<dbReference type="Gene3D" id="1.20.120.450">
    <property type="entry name" value="dinb family like domain"/>
    <property type="match status" value="1"/>
</dbReference>
<proteinExistence type="predicted"/>
<evidence type="ECO:0000313" key="2">
    <source>
        <dbReference type="Proteomes" id="UP000028542"/>
    </source>
</evidence>
<comment type="caution">
    <text evidence="1">The sequence shown here is derived from an EMBL/GenBank/DDBJ whole genome shotgun (WGS) entry which is preliminary data.</text>
</comment>
<gene>
    <name evidence="1" type="ORF">IO99_05345</name>
</gene>
<accession>A0A084JEW9</accession>
<dbReference type="STRING" id="318464.IO99_05345"/>
<dbReference type="InterPro" id="IPR034660">
    <property type="entry name" value="DinB/YfiT-like"/>
</dbReference>
<dbReference type="AlphaFoldDB" id="A0A084JEW9"/>
<dbReference type="eggNOG" id="ENOG502ZC3V">
    <property type="taxonomic scope" value="Bacteria"/>
</dbReference>